<sequence length="136" mass="14147">MRIRTSDRPAPSRPGPVVTGCLDMVLGLLLIALEGLVSAVLFYAYTGSDPRPPGPDMAEAGPPGMDWSGTLVLAAVTAVACLIGVVLLRHGLPIAGAVQLIGVCLLLVLTLTAWHDAYEDAHPEPGDVRAYAASYT</sequence>
<feature type="transmembrane region" description="Helical" evidence="1">
    <location>
        <begin position="21"/>
        <end position="45"/>
    </location>
</feature>
<accession>A0ABY6PRH4</accession>
<dbReference type="Proteomes" id="UP001164963">
    <property type="component" value="Chromosome"/>
</dbReference>
<keyword evidence="1" id="KW-0472">Membrane</keyword>
<dbReference type="RefSeq" id="WP_265542043.1">
    <property type="nucleotide sequence ID" value="NZ_CP098740.1"/>
</dbReference>
<keyword evidence="4" id="KW-1185">Reference proteome</keyword>
<dbReference type="EMBL" id="CP098740">
    <property type="protein sequence ID" value="UZK54823.1"/>
    <property type="molecule type" value="Genomic_DNA"/>
</dbReference>
<feature type="domain" description="DUF6234" evidence="2">
    <location>
        <begin position="22"/>
        <end position="126"/>
    </location>
</feature>
<evidence type="ECO:0000259" key="2">
    <source>
        <dbReference type="Pfam" id="PF19747"/>
    </source>
</evidence>
<protein>
    <submittedName>
        <fullName evidence="3">DUF6234 family protein</fullName>
    </submittedName>
</protein>
<evidence type="ECO:0000256" key="1">
    <source>
        <dbReference type="SAM" id="Phobius"/>
    </source>
</evidence>
<keyword evidence="1" id="KW-0812">Transmembrane</keyword>
<dbReference type="Pfam" id="PF19747">
    <property type="entry name" value="DUF6234"/>
    <property type="match status" value="1"/>
</dbReference>
<feature type="transmembrane region" description="Helical" evidence="1">
    <location>
        <begin position="94"/>
        <end position="114"/>
    </location>
</feature>
<organism evidence="3 4">
    <name type="scientific">Streptomyces drozdowiczii</name>
    <dbReference type="NCBI Taxonomy" id="202862"/>
    <lineage>
        <taxon>Bacteria</taxon>
        <taxon>Bacillati</taxon>
        <taxon>Actinomycetota</taxon>
        <taxon>Actinomycetes</taxon>
        <taxon>Kitasatosporales</taxon>
        <taxon>Streptomycetaceae</taxon>
        <taxon>Streptomyces</taxon>
    </lineage>
</organism>
<proteinExistence type="predicted"/>
<keyword evidence="1" id="KW-1133">Transmembrane helix</keyword>
<dbReference type="InterPro" id="IPR046201">
    <property type="entry name" value="DUF6234"/>
</dbReference>
<evidence type="ECO:0000313" key="3">
    <source>
        <dbReference type="EMBL" id="UZK54823.1"/>
    </source>
</evidence>
<feature type="transmembrane region" description="Helical" evidence="1">
    <location>
        <begin position="65"/>
        <end position="87"/>
    </location>
</feature>
<evidence type="ECO:0000313" key="4">
    <source>
        <dbReference type="Proteomes" id="UP001164963"/>
    </source>
</evidence>
<gene>
    <name evidence="3" type="ORF">NEH16_12370</name>
</gene>
<name>A0ABY6PRH4_9ACTN</name>
<reference evidence="3" key="1">
    <citation type="journal article" date="2022" name="Front. Microbiol.">
        <title>Mirubactin C rescues the lethal effect of cell wall biosynthesis mutations in Bacillus subtilis.</title>
        <authorList>
            <person name="Kepplinger B."/>
            <person name="Wen X."/>
            <person name="Tyler A.R."/>
            <person name="Kim B.Y."/>
            <person name="Brown J."/>
            <person name="Banks P."/>
            <person name="Dashti Y."/>
            <person name="Mackenzie E.S."/>
            <person name="Wills C."/>
            <person name="Kawai Y."/>
            <person name="Waldron K.J."/>
            <person name="Allenby N.E.E."/>
            <person name="Wu L.J."/>
            <person name="Hall M.J."/>
            <person name="Errington J."/>
        </authorList>
    </citation>
    <scope>NUCLEOTIDE SEQUENCE</scope>
    <source>
        <strain evidence="3">MDA8-470</strain>
    </source>
</reference>